<dbReference type="EMBL" id="JGDM01000031">
    <property type="protein sequence ID" value="EXZ45251.1"/>
    <property type="molecule type" value="Genomic_DNA"/>
</dbReference>
<gene>
    <name evidence="2" type="ORF">M076_1543</name>
</gene>
<dbReference type="Proteomes" id="UP000022272">
    <property type="component" value="Unassembled WGS sequence"/>
</dbReference>
<dbReference type="Pfam" id="PF22322">
    <property type="entry name" value="DUF6973"/>
    <property type="match status" value="1"/>
</dbReference>
<sequence length="168" mass="19179">MSHICSDPYDEAFLEFLHSKWLKEHGNESSSDSSSSGGDYSRLTEAEKRFLMRHPQVIKKFHDNARKASEAAKKFPGQHNGEGNAVRHVYWSALNTLSENANLAKEFGDAHEQNPGQDIAEKNMDLFNNSIGYQLGDLAKQNKWSEERLFKEIIKYKNDGKLQTKLHP</sequence>
<evidence type="ECO:0000259" key="1">
    <source>
        <dbReference type="Pfam" id="PF22322"/>
    </source>
</evidence>
<proteinExistence type="predicted"/>
<evidence type="ECO:0000313" key="3">
    <source>
        <dbReference type="Proteomes" id="UP000022272"/>
    </source>
</evidence>
<dbReference type="InterPro" id="IPR054246">
    <property type="entry name" value="DUF6973"/>
</dbReference>
<accession>A0A016BXH8</accession>
<dbReference type="AlphaFoldDB" id="A0A016BXH8"/>
<feature type="domain" description="DUF6973" evidence="1">
    <location>
        <begin position="50"/>
        <end position="155"/>
    </location>
</feature>
<reference evidence="2 3" key="1">
    <citation type="submission" date="2014-02" db="EMBL/GenBank/DDBJ databases">
        <authorList>
            <person name="Sears C."/>
            <person name="Carroll K."/>
            <person name="Sack B.R."/>
            <person name="Qadri F."/>
            <person name="Myers L.L."/>
            <person name="Chung G.-T."/>
            <person name="Escheverria P."/>
            <person name="Fraser C.M."/>
            <person name="Sadzewicz L."/>
            <person name="Shefchek K.A."/>
            <person name="Tallon L."/>
            <person name="Das S.P."/>
            <person name="Daugherty S."/>
            <person name="Mongodin E.F."/>
        </authorList>
    </citation>
    <scope>NUCLEOTIDE SEQUENCE [LARGE SCALE GENOMIC DNA]</scope>
    <source>
        <strain evidence="2 3">2-F-2 #4</strain>
    </source>
</reference>
<comment type="caution">
    <text evidence="2">The sequence shown here is derived from an EMBL/GenBank/DDBJ whole genome shotgun (WGS) entry which is preliminary data.</text>
</comment>
<organism evidence="2 3">
    <name type="scientific">Bacteroides fragilis str. 2-F-2 #4</name>
    <dbReference type="NCBI Taxonomy" id="1339280"/>
    <lineage>
        <taxon>Bacteria</taxon>
        <taxon>Pseudomonadati</taxon>
        <taxon>Bacteroidota</taxon>
        <taxon>Bacteroidia</taxon>
        <taxon>Bacteroidales</taxon>
        <taxon>Bacteroidaceae</taxon>
        <taxon>Bacteroides</taxon>
    </lineage>
</organism>
<protein>
    <recommendedName>
        <fullName evidence="1">DUF6973 domain-containing protein</fullName>
    </recommendedName>
</protein>
<dbReference type="PATRIC" id="fig|1339280.3.peg.1485"/>
<name>A0A016BXH8_BACFG</name>
<evidence type="ECO:0000313" key="2">
    <source>
        <dbReference type="EMBL" id="EXZ45251.1"/>
    </source>
</evidence>